<evidence type="ECO:0000313" key="3">
    <source>
        <dbReference type="Proteomes" id="UP001519332"/>
    </source>
</evidence>
<comment type="caution">
    <text evidence="2">The sequence shown here is derived from an EMBL/GenBank/DDBJ whole genome shotgun (WGS) entry which is preliminary data.</text>
</comment>
<dbReference type="EMBL" id="JAGINW010000001">
    <property type="protein sequence ID" value="MBP2328647.1"/>
    <property type="molecule type" value="Genomic_DNA"/>
</dbReference>
<dbReference type="RefSeq" id="WP_245378654.1">
    <property type="nucleotide sequence ID" value="NZ_JAGINW010000001.1"/>
</dbReference>
<feature type="compositionally biased region" description="Polar residues" evidence="1">
    <location>
        <begin position="38"/>
        <end position="49"/>
    </location>
</feature>
<accession>A0ABS4TW79</accession>
<dbReference type="Proteomes" id="UP001519332">
    <property type="component" value="Unassembled WGS sequence"/>
</dbReference>
<gene>
    <name evidence="2" type="ORF">JOF56_009032</name>
</gene>
<organism evidence="2 3">
    <name type="scientific">Kibdelosporangium banguiense</name>
    <dbReference type="NCBI Taxonomy" id="1365924"/>
    <lineage>
        <taxon>Bacteria</taxon>
        <taxon>Bacillati</taxon>
        <taxon>Actinomycetota</taxon>
        <taxon>Actinomycetes</taxon>
        <taxon>Pseudonocardiales</taxon>
        <taxon>Pseudonocardiaceae</taxon>
        <taxon>Kibdelosporangium</taxon>
    </lineage>
</organism>
<sequence length="49" mass="5221">MSELVNEEATHDAVLSRLEASEWAHSACHAATDPVDPGTTSLDLVNESI</sequence>
<reference evidence="2 3" key="1">
    <citation type="submission" date="2021-03" db="EMBL/GenBank/DDBJ databases">
        <title>Sequencing the genomes of 1000 actinobacteria strains.</title>
        <authorList>
            <person name="Klenk H.-P."/>
        </authorList>
    </citation>
    <scope>NUCLEOTIDE SEQUENCE [LARGE SCALE GENOMIC DNA]</scope>
    <source>
        <strain evidence="2 3">DSM 46670</strain>
    </source>
</reference>
<protein>
    <submittedName>
        <fullName evidence="2">Uncharacterized protein</fullName>
    </submittedName>
</protein>
<evidence type="ECO:0000313" key="2">
    <source>
        <dbReference type="EMBL" id="MBP2328647.1"/>
    </source>
</evidence>
<proteinExistence type="predicted"/>
<name>A0ABS4TW79_9PSEU</name>
<keyword evidence="3" id="KW-1185">Reference proteome</keyword>
<evidence type="ECO:0000256" key="1">
    <source>
        <dbReference type="SAM" id="MobiDB-lite"/>
    </source>
</evidence>
<feature type="region of interest" description="Disordered" evidence="1">
    <location>
        <begin position="30"/>
        <end position="49"/>
    </location>
</feature>